<evidence type="ECO:0000256" key="6">
    <source>
        <dbReference type="ARBA" id="ARBA00023136"/>
    </source>
</evidence>
<feature type="transmembrane region" description="Helical" evidence="9">
    <location>
        <begin position="89"/>
        <end position="110"/>
    </location>
</feature>
<keyword evidence="11" id="KW-1185">Reference proteome</keyword>
<name>A0A9J6BU43_POLVA</name>
<organism evidence="10 11">
    <name type="scientific">Polypedilum vanderplanki</name>
    <name type="common">Sleeping chironomid midge</name>
    <dbReference type="NCBI Taxonomy" id="319348"/>
    <lineage>
        <taxon>Eukaryota</taxon>
        <taxon>Metazoa</taxon>
        <taxon>Ecdysozoa</taxon>
        <taxon>Arthropoda</taxon>
        <taxon>Hexapoda</taxon>
        <taxon>Insecta</taxon>
        <taxon>Pterygota</taxon>
        <taxon>Neoptera</taxon>
        <taxon>Endopterygota</taxon>
        <taxon>Diptera</taxon>
        <taxon>Nematocera</taxon>
        <taxon>Chironomoidea</taxon>
        <taxon>Chironomidae</taxon>
        <taxon>Chironominae</taxon>
        <taxon>Polypedilum</taxon>
        <taxon>Polypedilum</taxon>
    </lineage>
</organism>
<proteinExistence type="predicted"/>
<evidence type="ECO:0000256" key="7">
    <source>
        <dbReference type="ARBA" id="ARBA00023170"/>
    </source>
</evidence>
<evidence type="ECO:0000256" key="1">
    <source>
        <dbReference type="ARBA" id="ARBA00004141"/>
    </source>
</evidence>
<evidence type="ECO:0000256" key="4">
    <source>
        <dbReference type="ARBA" id="ARBA00022725"/>
    </source>
</evidence>
<evidence type="ECO:0000256" key="3">
    <source>
        <dbReference type="ARBA" id="ARBA00022692"/>
    </source>
</evidence>
<evidence type="ECO:0000256" key="2">
    <source>
        <dbReference type="ARBA" id="ARBA00022606"/>
    </source>
</evidence>
<keyword evidence="7" id="KW-0675">Receptor</keyword>
<keyword evidence="8" id="KW-0807">Transducer</keyword>
<evidence type="ECO:0000256" key="5">
    <source>
        <dbReference type="ARBA" id="ARBA00022989"/>
    </source>
</evidence>
<keyword evidence="6 9" id="KW-0472">Membrane</keyword>
<evidence type="ECO:0008006" key="12">
    <source>
        <dbReference type="Google" id="ProtNLM"/>
    </source>
</evidence>
<keyword evidence="5 9" id="KW-1133">Transmembrane helix</keyword>
<dbReference type="Proteomes" id="UP001107558">
    <property type="component" value="Chromosome 3"/>
</dbReference>
<dbReference type="PANTHER" id="PTHR21137">
    <property type="entry name" value="ODORANT RECEPTOR"/>
    <property type="match status" value="1"/>
</dbReference>
<evidence type="ECO:0000256" key="8">
    <source>
        <dbReference type="ARBA" id="ARBA00023224"/>
    </source>
</evidence>
<dbReference type="OrthoDB" id="8185860at2759"/>
<reference evidence="10" key="1">
    <citation type="submission" date="2021-03" db="EMBL/GenBank/DDBJ databases">
        <title>Chromosome level genome of the anhydrobiotic midge Polypedilum vanderplanki.</title>
        <authorList>
            <person name="Yoshida Y."/>
            <person name="Kikawada T."/>
            <person name="Gusev O."/>
        </authorList>
    </citation>
    <scope>NUCLEOTIDE SEQUENCE</scope>
    <source>
        <strain evidence="10">NIAS01</strain>
        <tissue evidence="10">Whole body or cell culture</tissue>
    </source>
</reference>
<evidence type="ECO:0000256" key="9">
    <source>
        <dbReference type="SAM" id="Phobius"/>
    </source>
</evidence>
<dbReference type="AlphaFoldDB" id="A0A9J6BU43"/>
<sequence>MDAFFCSLVCVTSMEFDVLAQKLGQIDPKTDENADKKLGEIIDGYNELTDIANELEDIFSPLLLAHVFGVIFMLCAGVFSLFVPMNIYLIIKVIPFIGLMFIQHFCICFYGEQLQISSMRVADEAYNCNWYGKNLKFRKMILLTMLRAQNPQKLTGKNFMDIGMPVFYWCLQTIHSYYSLLSGLYEA</sequence>
<keyword evidence="2" id="KW-0716">Sensory transduction</keyword>
<protein>
    <recommendedName>
        <fullName evidence="12">Odorant receptor</fullName>
    </recommendedName>
</protein>
<comment type="subcellular location">
    <subcellularLocation>
        <location evidence="1">Membrane</location>
        <topology evidence="1">Multi-pass membrane protein</topology>
    </subcellularLocation>
</comment>
<dbReference type="GO" id="GO:0004984">
    <property type="term" value="F:olfactory receptor activity"/>
    <property type="evidence" value="ECO:0007669"/>
    <property type="project" value="InterPro"/>
</dbReference>
<keyword evidence="4" id="KW-0552">Olfaction</keyword>
<keyword evidence="3 9" id="KW-0812">Transmembrane</keyword>
<dbReference type="GO" id="GO:0007165">
    <property type="term" value="P:signal transduction"/>
    <property type="evidence" value="ECO:0007669"/>
    <property type="project" value="UniProtKB-KW"/>
</dbReference>
<gene>
    <name evidence="10" type="ORF">PVAND_003160</name>
</gene>
<accession>A0A9J6BU43</accession>
<evidence type="ECO:0000313" key="11">
    <source>
        <dbReference type="Proteomes" id="UP001107558"/>
    </source>
</evidence>
<feature type="transmembrane region" description="Helical" evidence="9">
    <location>
        <begin position="62"/>
        <end position="83"/>
    </location>
</feature>
<dbReference type="PANTHER" id="PTHR21137:SF44">
    <property type="entry name" value="ODORANT RECEPTOR 13A-RELATED"/>
    <property type="match status" value="1"/>
</dbReference>
<evidence type="ECO:0000313" key="10">
    <source>
        <dbReference type="EMBL" id="KAG5673085.1"/>
    </source>
</evidence>
<dbReference type="GO" id="GO:0005549">
    <property type="term" value="F:odorant binding"/>
    <property type="evidence" value="ECO:0007669"/>
    <property type="project" value="InterPro"/>
</dbReference>
<dbReference type="InterPro" id="IPR004117">
    <property type="entry name" value="7tm6_olfct_rcpt"/>
</dbReference>
<dbReference type="Pfam" id="PF02949">
    <property type="entry name" value="7tm_6"/>
    <property type="match status" value="1"/>
</dbReference>
<dbReference type="EMBL" id="JADBJN010000003">
    <property type="protein sequence ID" value="KAG5673085.1"/>
    <property type="molecule type" value="Genomic_DNA"/>
</dbReference>
<comment type="caution">
    <text evidence="10">The sequence shown here is derived from an EMBL/GenBank/DDBJ whole genome shotgun (WGS) entry which is preliminary data.</text>
</comment>
<dbReference type="GO" id="GO:0005886">
    <property type="term" value="C:plasma membrane"/>
    <property type="evidence" value="ECO:0007669"/>
    <property type="project" value="TreeGrafter"/>
</dbReference>